<reference evidence="4" key="1">
    <citation type="submission" date="2015-12" db="EMBL/GenBank/DDBJ databases">
        <title>Update maize B73 reference genome by single molecule sequencing technologies.</title>
        <authorList>
            <consortium name="Maize Genome Sequencing Project"/>
            <person name="Ware D."/>
        </authorList>
    </citation>
    <scope>NUCLEOTIDE SEQUENCE</scope>
    <source>
        <tissue evidence="4">Seedling</tissue>
    </source>
</reference>
<keyword evidence="2" id="KW-0863">Zinc-finger</keyword>
<dbReference type="HOGENOM" id="CLU_078363_0_0_1"/>
<dbReference type="Gene3D" id="3.30.40.10">
    <property type="entry name" value="Zinc/RING finger domain, C3HC4 (zinc finger)"/>
    <property type="match status" value="1"/>
</dbReference>
<dbReference type="InterPro" id="IPR001841">
    <property type="entry name" value="Znf_RING"/>
</dbReference>
<sequence>MAARYTYTYGDGPGGSSCLRIGLTALPCSGVALRLSAVIDCTPGKDRMPPVTVDFLKNLPLQQREAEAPAAVAAQVTTGRFTCSSGDFLLVSQIQRVEAMVAAAGLPRECALSVEEFFRLSASNAVNTFYKAMAITVEAGALGSIVVDEHQHEHEELPPGAVVGECAICYNEYLVGGATSVKLLCGHTFHRRCMDRWTAVNRTCPYCRAPVPEEKQDCWDEDDYCDDSVSEYDEEDDGASTVPGRPQ</sequence>
<evidence type="ECO:0000256" key="2">
    <source>
        <dbReference type="ARBA" id="ARBA00022771"/>
    </source>
</evidence>
<name>K7U5Z6_MAIZE</name>
<dbReference type="GO" id="GO:0008270">
    <property type="term" value="F:zinc ion binding"/>
    <property type="evidence" value="ECO:0007669"/>
    <property type="project" value="UniProtKB-KW"/>
</dbReference>
<dbReference type="eggNOG" id="ENOG502R47G">
    <property type="taxonomic scope" value="Eukaryota"/>
</dbReference>
<evidence type="ECO:0000313" key="4">
    <source>
        <dbReference type="EMBL" id="AQK53538.1"/>
    </source>
</evidence>
<gene>
    <name evidence="4" type="ORF">ZEAMMB73_Zm00001d051064</name>
</gene>
<dbReference type="AlphaFoldDB" id="K7U5Z6"/>
<evidence type="ECO:0000256" key="3">
    <source>
        <dbReference type="ARBA" id="ARBA00022833"/>
    </source>
</evidence>
<dbReference type="InParanoid" id="K7U5Z6"/>
<evidence type="ECO:0000256" key="1">
    <source>
        <dbReference type="ARBA" id="ARBA00022723"/>
    </source>
</evidence>
<proteinExistence type="predicted"/>
<organism evidence="4">
    <name type="scientific">Zea mays</name>
    <name type="common">Maize</name>
    <dbReference type="NCBI Taxonomy" id="4577"/>
    <lineage>
        <taxon>Eukaryota</taxon>
        <taxon>Viridiplantae</taxon>
        <taxon>Streptophyta</taxon>
        <taxon>Embryophyta</taxon>
        <taxon>Tracheophyta</taxon>
        <taxon>Spermatophyta</taxon>
        <taxon>Magnoliopsida</taxon>
        <taxon>Liliopsida</taxon>
        <taxon>Poales</taxon>
        <taxon>Poaceae</taxon>
        <taxon>PACMAD clade</taxon>
        <taxon>Panicoideae</taxon>
        <taxon>Andropogonodae</taxon>
        <taxon>Andropogoneae</taxon>
        <taxon>Tripsacinae</taxon>
        <taxon>Zea</taxon>
    </lineage>
</organism>
<protein>
    <submittedName>
        <fullName evidence="4">Putative RING zinc finger domain superfamily protein</fullName>
    </submittedName>
</protein>
<accession>K7U5Z6</accession>
<dbReference type="PANTHER" id="PTHR45969:SF69">
    <property type="entry name" value="FINGER DOMAIN PROTEIN, PUTATIVE (AFU_ORTHOLOGUE AFUA_3G12190)-RELATED"/>
    <property type="match status" value="1"/>
</dbReference>
<keyword evidence="3" id="KW-0862">Zinc</keyword>
<dbReference type="PaxDb" id="4577-GRMZM2G034797_P01"/>
<dbReference type="STRING" id="4577.K7U5Z6"/>
<dbReference type="PANTHER" id="PTHR45969">
    <property type="entry name" value="RING ZINC FINGER PROTEIN-RELATED"/>
    <property type="match status" value="1"/>
</dbReference>
<dbReference type="InterPro" id="IPR013083">
    <property type="entry name" value="Znf_RING/FYVE/PHD"/>
</dbReference>
<dbReference type="OMA" id="CRAPVPE"/>
<dbReference type="ExpressionAtlas" id="K7U5Z6">
    <property type="expression patterns" value="baseline"/>
</dbReference>
<dbReference type="SMART" id="SM00184">
    <property type="entry name" value="RING"/>
    <property type="match status" value="1"/>
</dbReference>
<dbReference type="SUPFAM" id="SSF57850">
    <property type="entry name" value="RING/U-box"/>
    <property type="match status" value="1"/>
</dbReference>
<dbReference type="Pfam" id="PF13639">
    <property type="entry name" value="zf-RING_2"/>
    <property type="match status" value="1"/>
</dbReference>
<dbReference type="EMBL" id="CM000780">
    <property type="protein sequence ID" value="AQK53538.1"/>
    <property type="molecule type" value="Genomic_DNA"/>
</dbReference>
<dbReference type="SMART" id="SM01197">
    <property type="entry name" value="FANCL_C"/>
    <property type="match status" value="1"/>
</dbReference>
<keyword evidence="1" id="KW-0479">Metal-binding</keyword>
<dbReference type="FunFam" id="3.30.40.10:FF:001278">
    <property type="entry name" value="Putative RING zinc finger domain superfamily protein"/>
    <property type="match status" value="1"/>
</dbReference>
<dbReference type="PROSITE" id="PS50089">
    <property type="entry name" value="ZF_RING_2"/>
    <property type="match status" value="1"/>
</dbReference>